<accession>A0A8S4B0U0</accession>
<evidence type="ECO:0000256" key="1">
    <source>
        <dbReference type="SAM" id="MobiDB-lite"/>
    </source>
</evidence>
<proteinExistence type="predicted"/>
<reference evidence="2" key="1">
    <citation type="submission" date="2021-05" db="EMBL/GenBank/DDBJ databases">
        <authorList>
            <person name="Tigano A."/>
        </authorList>
    </citation>
    <scope>NUCLEOTIDE SEQUENCE</scope>
</reference>
<name>A0A8S4B0U0_9TELE</name>
<feature type="region of interest" description="Disordered" evidence="1">
    <location>
        <begin position="164"/>
        <end position="214"/>
    </location>
</feature>
<dbReference type="EMBL" id="CAJRST010011113">
    <property type="protein sequence ID" value="CAG5927659.1"/>
    <property type="molecule type" value="Genomic_DNA"/>
</dbReference>
<feature type="compositionally biased region" description="Basic and acidic residues" evidence="1">
    <location>
        <begin position="240"/>
        <end position="252"/>
    </location>
</feature>
<evidence type="ECO:0000313" key="2">
    <source>
        <dbReference type="EMBL" id="CAG5927659.1"/>
    </source>
</evidence>
<keyword evidence="3" id="KW-1185">Reference proteome</keyword>
<feature type="compositionally biased region" description="Pro residues" evidence="1">
    <location>
        <begin position="261"/>
        <end position="271"/>
    </location>
</feature>
<comment type="caution">
    <text evidence="2">The sequence shown here is derived from an EMBL/GenBank/DDBJ whole genome shotgun (WGS) entry which is preliminary data.</text>
</comment>
<organism evidence="2 3">
    <name type="scientific">Menidia menidia</name>
    <name type="common">Atlantic silverside</name>
    <dbReference type="NCBI Taxonomy" id="238744"/>
    <lineage>
        <taxon>Eukaryota</taxon>
        <taxon>Metazoa</taxon>
        <taxon>Chordata</taxon>
        <taxon>Craniata</taxon>
        <taxon>Vertebrata</taxon>
        <taxon>Euteleostomi</taxon>
        <taxon>Actinopterygii</taxon>
        <taxon>Neopterygii</taxon>
        <taxon>Teleostei</taxon>
        <taxon>Neoteleostei</taxon>
        <taxon>Acanthomorphata</taxon>
        <taxon>Ovalentaria</taxon>
        <taxon>Atherinomorphae</taxon>
        <taxon>Atheriniformes</taxon>
        <taxon>Atherinopsidae</taxon>
        <taxon>Menidiinae</taxon>
        <taxon>Menidia</taxon>
    </lineage>
</organism>
<feature type="compositionally biased region" description="Polar residues" evidence="1">
    <location>
        <begin position="188"/>
        <end position="197"/>
    </location>
</feature>
<dbReference type="OrthoDB" id="8958154at2759"/>
<gene>
    <name evidence="2" type="ORF">MMEN_LOCUS11472</name>
</gene>
<dbReference type="AlphaFoldDB" id="A0A8S4B0U0"/>
<protein>
    <submittedName>
        <fullName evidence="2">(Atlantic silverside) hypothetical protein</fullName>
    </submittedName>
</protein>
<feature type="region of interest" description="Disordered" evidence="1">
    <location>
        <begin position="22"/>
        <end position="56"/>
    </location>
</feature>
<sequence>MEEMHSESMISGMFTGTGSCRSVSYRAGRGPAPAGPETLAGSLGAEHSSLDTRSTSACDPCRRYPEIAPQAPPQASHSCPFTPVPAAHLGMSLSPGNTFGVVLSGEAKAEREASPAALLESGYDENVSGSTRKRPPLLVDAVLVLIPFVNDDCLMSKETVLSPDGPAGTGPGQEACPLLSASHDACDSESSGGTSSPRKPPAGGQSHVTEEKPNYCKPVRKLNDLFTIVFSDSLLGHSARPPDQRRVTRDRWLAPVQPHRQPQPTPPPQPFPLRLELKSIQASLCFKSHSEADEHPCPEG</sequence>
<dbReference type="Proteomes" id="UP000677803">
    <property type="component" value="Unassembled WGS sequence"/>
</dbReference>
<feature type="region of interest" description="Disordered" evidence="1">
    <location>
        <begin position="237"/>
        <end position="273"/>
    </location>
</feature>
<evidence type="ECO:0000313" key="3">
    <source>
        <dbReference type="Proteomes" id="UP000677803"/>
    </source>
</evidence>